<dbReference type="Pfam" id="PF13489">
    <property type="entry name" value="Methyltransf_23"/>
    <property type="match status" value="1"/>
</dbReference>
<keyword evidence="1" id="KW-0808">Transferase</keyword>
<dbReference type="InterPro" id="IPR029063">
    <property type="entry name" value="SAM-dependent_MTases_sf"/>
</dbReference>
<evidence type="ECO:0000313" key="1">
    <source>
        <dbReference type="EMBL" id="THG30389.1"/>
    </source>
</evidence>
<gene>
    <name evidence="1" type="ORF">E6C70_15225</name>
</gene>
<dbReference type="SUPFAM" id="SSF53335">
    <property type="entry name" value="S-adenosyl-L-methionine-dependent methyltransferases"/>
    <property type="match status" value="1"/>
</dbReference>
<dbReference type="EMBL" id="SSSN01000014">
    <property type="protein sequence ID" value="THG30389.1"/>
    <property type="molecule type" value="Genomic_DNA"/>
</dbReference>
<comment type="caution">
    <text evidence="1">The sequence shown here is derived from an EMBL/GenBank/DDBJ whole genome shotgun (WGS) entry which is preliminary data.</text>
</comment>
<sequence length="229" mass="23910">MSAEETFGVGGGEPYRVALGSVTPSRISLHRVGEPHASIEMDVGEWQRPANQADVTALDGASGPVLDVGCGPGRMVRAASSRALPALGIDVLVEAIALTVADGTPALRRSVFDRLPLEGRWSTILLMDGNVGIGGDPITLLQRCRTLLAPGGSVVIEVDGDPGLLDESLYTAVTDTGEESSPFPWARVGHDAIEEVAEAAGLEISGRWVADGRHFVRAGRASILTAVPR</sequence>
<evidence type="ECO:0000313" key="2">
    <source>
        <dbReference type="Proteomes" id="UP000307380"/>
    </source>
</evidence>
<name>A0A4S4FJB5_9MICO</name>
<accession>A0A4S4FJB5</accession>
<organism evidence="1 2">
    <name type="scientific">Orlajensenia flava</name>
    <dbReference type="NCBI Taxonomy" id="2565934"/>
    <lineage>
        <taxon>Bacteria</taxon>
        <taxon>Bacillati</taxon>
        <taxon>Actinomycetota</taxon>
        <taxon>Actinomycetes</taxon>
        <taxon>Micrococcales</taxon>
        <taxon>Microbacteriaceae</taxon>
        <taxon>Orlajensenia</taxon>
    </lineage>
</organism>
<dbReference type="Proteomes" id="UP000307380">
    <property type="component" value="Unassembled WGS sequence"/>
</dbReference>
<dbReference type="Gene3D" id="3.40.50.150">
    <property type="entry name" value="Vaccinia Virus protein VP39"/>
    <property type="match status" value="1"/>
</dbReference>
<dbReference type="GO" id="GO:0008168">
    <property type="term" value="F:methyltransferase activity"/>
    <property type="evidence" value="ECO:0007669"/>
    <property type="project" value="UniProtKB-KW"/>
</dbReference>
<dbReference type="RefSeq" id="WP_136425355.1">
    <property type="nucleotide sequence ID" value="NZ_SSSN01000014.1"/>
</dbReference>
<protein>
    <submittedName>
        <fullName evidence="1">Class I SAM-dependent methyltransferase</fullName>
    </submittedName>
</protein>
<keyword evidence="1" id="KW-0489">Methyltransferase</keyword>
<dbReference type="GO" id="GO:0032259">
    <property type="term" value="P:methylation"/>
    <property type="evidence" value="ECO:0007669"/>
    <property type="project" value="UniProtKB-KW"/>
</dbReference>
<dbReference type="AlphaFoldDB" id="A0A4S4FJB5"/>
<reference evidence="1 2" key="1">
    <citation type="submission" date="2019-04" db="EMBL/GenBank/DDBJ databases">
        <authorList>
            <person name="Jiang L."/>
        </authorList>
    </citation>
    <scope>NUCLEOTIDE SEQUENCE [LARGE SCALE GENOMIC DNA]</scope>
    <source>
        <strain evidence="1 2">YIM 131861</strain>
    </source>
</reference>
<dbReference type="OrthoDB" id="4484556at2"/>
<proteinExistence type="predicted"/>
<keyword evidence="2" id="KW-1185">Reference proteome</keyword>